<sequence length="130" mass="13594">MLLPSAAGSASAVSVFPESMASGEEPGEDIPPATDHAGVRQQPEVLLWSHHITPLPLTTVSKECISESSAYGEKPGEDTSPATDHAGVRQQPEVLLCEGSQHITPLPLTTVGKECISGIVKVPVYSLQAI</sequence>
<protein>
    <submittedName>
        <fullName evidence="2">Uncharacterized protein</fullName>
    </submittedName>
</protein>
<feature type="region of interest" description="Disordered" evidence="1">
    <location>
        <begin position="66"/>
        <end position="92"/>
    </location>
</feature>
<comment type="caution">
    <text evidence="2">The sequence shown here is derived from an EMBL/GenBank/DDBJ whole genome shotgun (WGS) entry which is preliminary data.</text>
</comment>
<dbReference type="Proteomes" id="UP001487740">
    <property type="component" value="Unassembled WGS sequence"/>
</dbReference>
<keyword evidence="3" id="KW-1185">Reference proteome</keyword>
<dbReference type="EMBL" id="JARAKH010001256">
    <property type="protein sequence ID" value="KAK8373291.1"/>
    <property type="molecule type" value="Genomic_DNA"/>
</dbReference>
<feature type="region of interest" description="Disordered" evidence="1">
    <location>
        <begin position="1"/>
        <end position="41"/>
    </location>
</feature>
<evidence type="ECO:0000313" key="2">
    <source>
        <dbReference type="EMBL" id="KAK8373291.1"/>
    </source>
</evidence>
<organism evidence="2 3">
    <name type="scientific">Scylla paramamosain</name>
    <name type="common">Mud crab</name>
    <dbReference type="NCBI Taxonomy" id="85552"/>
    <lineage>
        <taxon>Eukaryota</taxon>
        <taxon>Metazoa</taxon>
        <taxon>Ecdysozoa</taxon>
        <taxon>Arthropoda</taxon>
        <taxon>Crustacea</taxon>
        <taxon>Multicrustacea</taxon>
        <taxon>Malacostraca</taxon>
        <taxon>Eumalacostraca</taxon>
        <taxon>Eucarida</taxon>
        <taxon>Decapoda</taxon>
        <taxon>Pleocyemata</taxon>
        <taxon>Brachyura</taxon>
        <taxon>Eubrachyura</taxon>
        <taxon>Portunoidea</taxon>
        <taxon>Portunidae</taxon>
        <taxon>Portuninae</taxon>
        <taxon>Scylla</taxon>
    </lineage>
</organism>
<feature type="compositionally biased region" description="Low complexity" evidence="1">
    <location>
        <begin position="1"/>
        <end position="15"/>
    </location>
</feature>
<dbReference type="AlphaFoldDB" id="A0AAW0SDT7"/>
<accession>A0AAW0SDT7</accession>
<proteinExistence type="predicted"/>
<evidence type="ECO:0000313" key="3">
    <source>
        <dbReference type="Proteomes" id="UP001487740"/>
    </source>
</evidence>
<name>A0AAW0SDT7_SCYPA</name>
<evidence type="ECO:0000256" key="1">
    <source>
        <dbReference type="SAM" id="MobiDB-lite"/>
    </source>
</evidence>
<reference evidence="2 3" key="1">
    <citation type="submission" date="2023-03" db="EMBL/GenBank/DDBJ databases">
        <title>High-quality genome of Scylla paramamosain provides insights in environmental adaptation.</title>
        <authorList>
            <person name="Zhang L."/>
        </authorList>
    </citation>
    <scope>NUCLEOTIDE SEQUENCE [LARGE SCALE GENOMIC DNA]</scope>
    <source>
        <strain evidence="2">LZ_2023a</strain>
        <tissue evidence="2">Muscle</tissue>
    </source>
</reference>
<gene>
    <name evidence="2" type="ORF">O3P69_012495</name>
</gene>